<feature type="domain" description="Tyrosine-protein phosphatase" evidence="4">
    <location>
        <begin position="51"/>
        <end position="194"/>
    </location>
</feature>
<evidence type="ECO:0008006" key="8">
    <source>
        <dbReference type="Google" id="ProtNLM"/>
    </source>
</evidence>
<dbReference type="CDD" id="cd14514">
    <property type="entry name" value="DUSP14-like"/>
    <property type="match status" value="1"/>
</dbReference>
<dbReference type="InterPro" id="IPR003595">
    <property type="entry name" value="Tyr_Pase_cat"/>
</dbReference>
<dbReference type="GO" id="GO:0005737">
    <property type="term" value="C:cytoplasm"/>
    <property type="evidence" value="ECO:0007669"/>
    <property type="project" value="TreeGrafter"/>
</dbReference>
<dbReference type="PANTHER" id="PTHR45961">
    <property type="entry name" value="IP21249P"/>
    <property type="match status" value="1"/>
</dbReference>
<dbReference type="PROSITE" id="PS00383">
    <property type="entry name" value="TYR_PHOSPHATASE_1"/>
    <property type="match status" value="1"/>
</dbReference>
<gene>
    <name evidence="6" type="ORF">FF38_09191</name>
</gene>
<dbReference type="SMART" id="SM00404">
    <property type="entry name" value="PTPc_motif"/>
    <property type="match status" value="1"/>
</dbReference>
<evidence type="ECO:0000313" key="6">
    <source>
        <dbReference type="EMBL" id="KNC23498.1"/>
    </source>
</evidence>
<keyword evidence="2" id="KW-0378">Hydrolase</keyword>
<evidence type="ECO:0000256" key="3">
    <source>
        <dbReference type="ARBA" id="ARBA00022912"/>
    </source>
</evidence>
<accession>A0A0L0BU36</accession>
<dbReference type="PANTHER" id="PTHR45961:SF6">
    <property type="entry name" value="IP21249P"/>
    <property type="match status" value="1"/>
</dbReference>
<proteinExistence type="inferred from homology"/>
<dbReference type="GO" id="GO:0004721">
    <property type="term" value="F:phosphoprotein phosphatase activity"/>
    <property type="evidence" value="ECO:0007669"/>
    <property type="project" value="UniProtKB-KW"/>
</dbReference>
<feature type="domain" description="Tyrosine specific protein phosphatases" evidence="5">
    <location>
        <begin position="114"/>
        <end position="175"/>
    </location>
</feature>
<evidence type="ECO:0000256" key="2">
    <source>
        <dbReference type="ARBA" id="ARBA00022801"/>
    </source>
</evidence>
<dbReference type="InterPro" id="IPR020422">
    <property type="entry name" value="TYR_PHOSPHATASE_DUAL_dom"/>
</dbReference>
<dbReference type="STRING" id="7375.A0A0L0BU36"/>
<dbReference type="PROSITE" id="PS50056">
    <property type="entry name" value="TYR_PHOSPHATASE_2"/>
    <property type="match status" value="1"/>
</dbReference>
<dbReference type="Gene3D" id="3.90.190.10">
    <property type="entry name" value="Protein tyrosine phosphatase superfamily"/>
    <property type="match status" value="1"/>
</dbReference>
<reference evidence="6 7" key="1">
    <citation type="journal article" date="2015" name="Nat. Commun.">
        <title>Lucilia cuprina genome unlocks parasitic fly biology to underpin future interventions.</title>
        <authorList>
            <person name="Anstead C.A."/>
            <person name="Korhonen P.K."/>
            <person name="Young N.D."/>
            <person name="Hall R.S."/>
            <person name="Jex A.R."/>
            <person name="Murali S.C."/>
            <person name="Hughes D.S."/>
            <person name="Lee S.F."/>
            <person name="Perry T."/>
            <person name="Stroehlein A.J."/>
            <person name="Ansell B.R."/>
            <person name="Breugelmans B."/>
            <person name="Hofmann A."/>
            <person name="Qu J."/>
            <person name="Dugan S."/>
            <person name="Lee S.L."/>
            <person name="Chao H."/>
            <person name="Dinh H."/>
            <person name="Han Y."/>
            <person name="Doddapaneni H.V."/>
            <person name="Worley K.C."/>
            <person name="Muzny D.M."/>
            <person name="Ioannidis P."/>
            <person name="Waterhouse R.M."/>
            <person name="Zdobnov E.M."/>
            <person name="James P.J."/>
            <person name="Bagnall N.H."/>
            <person name="Kotze A.C."/>
            <person name="Gibbs R.A."/>
            <person name="Richards S."/>
            <person name="Batterham P."/>
            <person name="Gasser R.B."/>
        </authorList>
    </citation>
    <scope>NUCLEOTIDE SEQUENCE [LARGE SCALE GENOMIC DNA]</scope>
    <source>
        <strain evidence="6 7">LS</strain>
        <tissue evidence="6">Full body</tissue>
    </source>
</reference>
<dbReference type="InterPro" id="IPR000340">
    <property type="entry name" value="Dual-sp_phosphatase_cat-dom"/>
</dbReference>
<keyword evidence="3" id="KW-0904">Protein phosphatase</keyword>
<dbReference type="Pfam" id="PF00782">
    <property type="entry name" value="DSPc"/>
    <property type="match status" value="1"/>
</dbReference>
<organism evidence="6 7">
    <name type="scientific">Lucilia cuprina</name>
    <name type="common">Green bottle fly</name>
    <name type="synonym">Australian sheep blowfly</name>
    <dbReference type="NCBI Taxonomy" id="7375"/>
    <lineage>
        <taxon>Eukaryota</taxon>
        <taxon>Metazoa</taxon>
        <taxon>Ecdysozoa</taxon>
        <taxon>Arthropoda</taxon>
        <taxon>Hexapoda</taxon>
        <taxon>Insecta</taxon>
        <taxon>Pterygota</taxon>
        <taxon>Neoptera</taxon>
        <taxon>Endopterygota</taxon>
        <taxon>Diptera</taxon>
        <taxon>Brachycera</taxon>
        <taxon>Muscomorpha</taxon>
        <taxon>Oestroidea</taxon>
        <taxon>Calliphoridae</taxon>
        <taxon>Luciliinae</taxon>
        <taxon>Lucilia</taxon>
    </lineage>
</organism>
<dbReference type="SUPFAM" id="SSF52799">
    <property type="entry name" value="(Phosphotyrosine protein) phosphatases II"/>
    <property type="match status" value="1"/>
</dbReference>
<comment type="similarity">
    <text evidence="1">Belongs to the protein-tyrosine phosphatase family. Non-receptor class dual specificity subfamily.</text>
</comment>
<dbReference type="PROSITE" id="PS50054">
    <property type="entry name" value="TYR_PHOSPHATASE_DUAL"/>
    <property type="match status" value="1"/>
</dbReference>
<evidence type="ECO:0000313" key="7">
    <source>
        <dbReference type="Proteomes" id="UP000037069"/>
    </source>
</evidence>
<dbReference type="EMBL" id="JRES01001347">
    <property type="protein sequence ID" value="KNC23498.1"/>
    <property type="molecule type" value="Genomic_DNA"/>
</dbReference>
<evidence type="ECO:0000256" key="1">
    <source>
        <dbReference type="ARBA" id="ARBA00008601"/>
    </source>
</evidence>
<dbReference type="SMART" id="SM00195">
    <property type="entry name" value="DSPc"/>
    <property type="match status" value="1"/>
</dbReference>
<evidence type="ECO:0000259" key="4">
    <source>
        <dbReference type="PROSITE" id="PS50054"/>
    </source>
</evidence>
<dbReference type="InterPro" id="IPR029021">
    <property type="entry name" value="Prot-tyrosine_phosphatase-like"/>
</dbReference>
<name>A0A0L0BU36_LUCCU</name>
<evidence type="ECO:0000259" key="5">
    <source>
        <dbReference type="PROSITE" id="PS50056"/>
    </source>
</evidence>
<dbReference type="OrthoDB" id="285418at2759"/>
<dbReference type="InterPro" id="IPR000387">
    <property type="entry name" value="Tyr_Pase_dom"/>
</dbReference>
<comment type="caution">
    <text evidence="6">The sequence shown here is derived from an EMBL/GenBank/DDBJ whole genome shotgun (WGS) entry which is preliminary data.</text>
</comment>
<dbReference type="OMA" id="TENMVWL"/>
<dbReference type="InterPro" id="IPR052103">
    <property type="entry name" value="Dual_spec_Phospatases"/>
</dbReference>
<dbReference type="Proteomes" id="UP000037069">
    <property type="component" value="Unassembled WGS sequence"/>
</dbReference>
<protein>
    <recommendedName>
        <fullName evidence="8">Dual specificity protein phosphatase 18</fullName>
    </recommendedName>
</protein>
<dbReference type="InterPro" id="IPR016130">
    <property type="entry name" value="Tyr_Pase_AS"/>
</dbReference>
<dbReference type="AlphaFoldDB" id="A0A0L0BU36"/>
<keyword evidence="7" id="KW-1185">Reference proteome</keyword>
<sequence>MQVLEQRESILNSSNEIFEGCKQQVEGINTKLDENQSQSFQINPVVPNFLGVSQLLPSLYLCGASVITPQMLTQLGINFVINVASELPDTPLPTATKILYLRINVLDSTHTDLLKHFDEVSDMIEEIRRNGGKTLVHCVAGVSRSATLCLAYLMKYGQMNLKDAFLHVKSIRPQIRPNSAFIQQLRCYEEQLLGLQSVKMIFMECLQKEIPDVYEAEYRAMEDFYQRQRTIFRKRQEDKAIKT</sequence>